<feature type="chain" id="PRO_5038786062" evidence="3">
    <location>
        <begin position="39"/>
        <end position="335"/>
    </location>
</feature>
<dbReference type="Proteomes" id="UP000231932">
    <property type="component" value="Chromosome"/>
</dbReference>
<dbReference type="AlphaFoldDB" id="A0A2K8NAJ3"/>
<dbReference type="SUPFAM" id="SSF53850">
    <property type="entry name" value="Periplasmic binding protein-like II"/>
    <property type="match status" value="1"/>
</dbReference>
<proteinExistence type="inferred from homology"/>
<evidence type="ECO:0000256" key="2">
    <source>
        <dbReference type="ARBA" id="ARBA00022729"/>
    </source>
</evidence>
<dbReference type="GO" id="GO:0043190">
    <property type="term" value="C:ATP-binding cassette (ABC) transporter complex"/>
    <property type="evidence" value="ECO:0007669"/>
    <property type="project" value="InterPro"/>
</dbReference>
<keyword evidence="5" id="KW-1185">Reference proteome</keyword>
<dbReference type="CDD" id="cd01071">
    <property type="entry name" value="PBP2_PhnD_like"/>
    <property type="match status" value="1"/>
</dbReference>
<dbReference type="Gene3D" id="3.40.190.10">
    <property type="entry name" value="Periplasmic binding protein-like II"/>
    <property type="match status" value="2"/>
</dbReference>
<sequence>MNLGREVYTVRQGFKEVRKRILASGIAVLLLASLTACGSQQATSDTGSAASAGSAGQAGGKQNWPKELNYGLIPAEVAGNLGDVERKFAEDMGKALGIKVNVYVGDDYTSVIEAMRAKKVDLGYFGPFSYIIAHQEAGAEPIACKATSKENAFYHSEIVVPADSPAKTIADLKGKTFLYADPASTSGHLFPQAMISEELNIPPEKVDSFFSNVSYSGGHDKSIIAIAHHQADGAGVCDVCIQRFIDAGMVKASDFRVIKTSAPIPLDPLTYRNDLPPDLVAKIKEFVLNYDKQNPDYFKKTGTKAFYPMTDADYKIVYDTAKILHMTPQDILKKK</sequence>
<name>A0A2K8NAJ3_9BACL</name>
<evidence type="ECO:0000256" key="1">
    <source>
        <dbReference type="ARBA" id="ARBA00007162"/>
    </source>
</evidence>
<dbReference type="PANTHER" id="PTHR35841:SF1">
    <property type="entry name" value="PHOSPHONATES-BINDING PERIPLASMIC PROTEIN"/>
    <property type="match status" value="1"/>
</dbReference>
<dbReference type="PANTHER" id="PTHR35841">
    <property type="entry name" value="PHOSPHONATES-BINDING PERIPLASMIC PROTEIN"/>
    <property type="match status" value="1"/>
</dbReference>
<protein>
    <submittedName>
        <fullName evidence="4">Phosphate/phosphite/phosphonate ABC transporter substrate-binding protein</fullName>
    </submittedName>
</protein>
<reference evidence="5" key="1">
    <citation type="submission" date="2017-11" db="EMBL/GenBank/DDBJ databases">
        <title>Complete Genome Sequence of Kyrpidia sp. Strain EA-1, a thermophilic, hydrogen-oxidizing Bacterium, isolated from the Azores.</title>
        <authorList>
            <person name="Reiner J.E."/>
            <person name="Lapp C.J."/>
            <person name="Bunk B."/>
            <person name="Gescher J."/>
        </authorList>
    </citation>
    <scope>NUCLEOTIDE SEQUENCE [LARGE SCALE GENOMIC DNA]</scope>
    <source>
        <strain evidence="5">EA-1</strain>
    </source>
</reference>
<dbReference type="NCBIfam" id="TIGR01098">
    <property type="entry name" value="3A0109s03R"/>
    <property type="match status" value="1"/>
</dbReference>
<dbReference type="GO" id="GO:0055085">
    <property type="term" value="P:transmembrane transport"/>
    <property type="evidence" value="ECO:0007669"/>
    <property type="project" value="InterPro"/>
</dbReference>
<dbReference type="KEGG" id="kyr:CVV65_15375"/>
<dbReference type="EMBL" id="CP024955">
    <property type="protein sequence ID" value="ATY86135.1"/>
    <property type="molecule type" value="Genomic_DNA"/>
</dbReference>
<evidence type="ECO:0000256" key="3">
    <source>
        <dbReference type="SAM" id="SignalP"/>
    </source>
</evidence>
<dbReference type="Pfam" id="PF12974">
    <property type="entry name" value="Phosphonate-bd"/>
    <property type="match status" value="1"/>
</dbReference>
<accession>A0A2K8NAJ3</accession>
<dbReference type="InterPro" id="IPR005770">
    <property type="entry name" value="PhnD"/>
</dbReference>
<organism evidence="4 5">
    <name type="scientific">Kyrpidia spormannii</name>
    <dbReference type="NCBI Taxonomy" id="2055160"/>
    <lineage>
        <taxon>Bacteria</taxon>
        <taxon>Bacillati</taxon>
        <taxon>Bacillota</taxon>
        <taxon>Bacilli</taxon>
        <taxon>Bacillales</taxon>
        <taxon>Alicyclobacillaceae</taxon>
        <taxon>Kyrpidia</taxon>
    </lineage>
</organism>
<feature type="signal peptide" evidence="3">
    <location>
        <begin position="1"/>
        <end position="38"/>
    </location>
</feature>
<evidence type="ECO:0000313" key="5">
    <source>
        <dbReference type="Proteomes" id="UP000231932"/>
    </source>
</evidence>
<keyword evidence="2 3" id="KW-0732">Signal</keyword>
<comment type="similarity">
    <text evidence="1">Belongs to the phosphate/phosphite/phosphonate binding protein family.</text>
</comment>
<gene>
    <name evidence="4" type="ORF">CVV65_15375</name>
</gene>
<evidence type="ECO:0000313" key="4">
    <source>
        <dbReference type="EMBL" id="ATY86135.1"/>
    </source>
</evidence>